<dbReference type="EMBL" id="JQCD01000018">
    <property type="protein sequence ID" value="KRN77487.1"/>
    <property type="molecule type" value="Genomic_DNA"/>
</dbReference>
<gene>
    <name evidence="1" type="ORF">IV67_GL001542</name>
</gene>
<evidence type="ECO:0000313" key="2">
    <source>
        <dbReference type="Proteomes" id="UP000051673"/>
    </source>
</evidence>
<sequence>MTKGISDEPPRYLKGEARNLWKRLVPVLKENFDVQLLDKTIIESICINYEILRRSYDEINSEDGVGIHYWSESGMLKSNPAITDIDRASKNIKAGCEALGMTPKARAELLDLIDDTDKDDISIMDELRKAAGG</sequence>
<accession>A0A0R2JJQ3</accession>
<evidence type="ECO:0000313" key="1">
    <source>
        <dbReference type="EMBL" id="KRN77487.1"/>
    </source>
</evidence>
<dbReference type="RefSeq" id="WP_057786581.1">
    <property type="nucleotide sequence ID" value="NZ_CBDALJ010000001.1"/>
</dbReference>
<dbReference type="InterPro" id="IPR006448">
    <property type="entry name" value="Phage_term_ssu_P27"/>
</dbReference>
<dbReference type="Pfam" id="PF05119">
    <property type="entry name" value="Terminase_4"/>
    <property type="match status" value="1"/>
</dbReference>
<dbReference type="OrthoDB" id="2146193at2"/>
<dbReference type="Proteomes" id="UP000051673">
    <property type="component" value="Unassembled WGS sequence"/>
</dbReference>
<organism evidence="1 2">
    <name type="scientific">Weissella minor</name>
    <dbReference type="NCBI Taxonomy" id="1620"/>
    <lineage>
        <taxon>Bacteria</taxon>
        <taxon>Bacillati</taxon>
        <taxon>Bacillota</taxon>
        <taxon>Bacilli</taxon>
        <taxon>Lactobacillales</taxon>
        <taxon>Lactobacillaceae</taxon>
        <taxon>Weissella</taxon>
    </lineage>
</organism>
<dbReference type="STRING" id="1620.IV67_GL001542"/>
<proteinExistence type="predicted"/>
<evidence type="ECO:0008006" key="3">
    <source>
        <dbReference type="Google" id="ProtNLM"/>
    </source>
</evidence>
<name>A0A0R2JJQ3_9LACO</name>
<dbReference type="PATRIC" id="fig|1620.3.peg.1576"/>
<dbReference type="NCBIfam" id="TIGR01558">
    <property type="entry name" value="sm_term_P27"/>
    <property type="match status" value="1"/>
</dbReference>
<dbReference type="AlphaFoldDB" id="A0A0R2JJQ3"/>
<keyword evidence="2" id="KW-1185">Reference proteome</keyword>
<reference evidence="1 2" key="1">
    <citation type="journal article" date="2015" name="Genome Announc.">
        <title>Expanding the biotechnology potential of lactobacilli through comparative genomics of 213 strains and associated genera.</title>
        <authorList>
            <person name="Sun Z."/>
            <person name="Harris H.M."/>
            <person name="McCann A."/>
            <person name="Guo C."/>
            <person name="Argimon S."/>
            <person name="Zhang W."/>
            <person name="Yang X."/>
            <person name="Jeffery I.B."/>
            <person name="Cooney J.C."/>
            <person name="Kagawa T.F."/>
            <person name="Liu W."/>
            <person name="Song Y."/>
            <person name="Salvetti E."/>
            <person name="Wrobel A."/>
            <person name="Rasinkangas P."/>
            <person name="Parkhill J."/>
            <person name="Rea M.C."/>
            <person name="O'Sullivan O."/>
            <person name="Ritari J."/>
            <person name="Douillard F.P."/>
            <person name="Paul Ross R."/>
            <person name="Yang R."/>
            <person name="Briner A.E."/>
            <person name="Felis G.E."/>
            <person name="de Vos W.M."/>
            <person name="Barrangou R."/>
            <person name="Klaenhammer T.R."/>
            <person name="Caufield P.W."/>
            <person name="Cui Y."/>
            <person name="Zhang H."/>
            <person name="O'Toole P.W."/>
        </authorList>
    </citation>
    <scope>NUCLEOTIDE SEQUENCE [LARGE SCALE GENOMIC DNA]</scope>
    <source>
        <strain evidence="1 2">DSM 20014</strain>
    </source>
</reference>
<protein>
    <recommendedName>
        <fullName evidence="3">Phage terminase small subunit P27 family</fullName>
    </recommendedName>
</protein>
<comment type="caution">
    <text evidence="1">The sequence shown here is derived from an EMBL/GenBank/DDBJ whole genome shotgun (WGS) entry which is preliminary data.</text>
</comment>